<comment type="similarity">
    <text evidence="1">Belongs to the leucine-binding protein family.</text>
</comment>
<evidence type="ECO:0000313" key="5">
    <source>
        <dbReference type="Proteomes" id="UP000608923"/>
    </source>
</evidence>
<name>A0A8H9IG37_9BURK</name>
<dbReference type="PANTHER" id="PTHR30483:SF6">
    <property type="entry name" value="PERIPLASMIC BINDING PROTEIN OF ABC TRANSPORTER FOR NATURAL AMINO ACIDS"/>
    <property type="match status" value="1"/>
</dbReference>
<organism evidence="4 5">
    <name type="scientific">Alcaligenes pakistanensis</name>
    <dbReference type="NCBI Taxonomy" id="1482717"/>
    <lineage>
        <taxon>Bacteria</taxon>
        <taxon>Pseudomonadati</taxon>
        <taxon>Pseudomonadota</taxon>
        <taxon>Betaproteobacteria</taxon>
        <taxon>Burkholderiales</taxon>
        <taxon>Alcaligenaceae</taxon>
        <taxon>Alcaligenes</taxon>
    </lineage>
</organism>
<dbReference type="InterPro" id="IPR051010">
    <property type="entry name" value="BCAA_transport"/>
</dbReference>
<dbReference type="SUPFAM" id="SSF53822">
    <property type="entry name" value="Periplasmic binding protein-like I"/>
    <property type="match status" value="1"/>
</dbReference>
<keyword evidence="5" id="KW-1185">Reference proteome</keyword>
<dbReference type="RefSeq" id="WP_229841037.1">
    <property type="nucleotide sequence ID" value="NZ_BMZN01000002.1"/>
</dbReference>
<proteinExistence type="inferred from homology"/>
<gene>
    <name evidence="4" type="ORF">GCM10010096_10280</name>
</gene>
<feature type="domain" description="Leucine-binding protein" evidence="3">
    <location>
        <begin position="36"/>
        <end position="378"/>
    </location>
</feature>
<evidence type="ECO:0000256" key="2">
    <source>
        <dbReference type="ARBA" id="ARBA00022729"/>
    </source>
</evidence>
<evidence type="ECO:0000256" key="1">
    <source>
        <dbReference type="ARBA" id="ARBA00010062"/>
    </source>
</evidence>
<protein>
    <submittedName>
        <fullName evidence="4">ABC transporter substrate-binding protein</fullName>
    </submittedName>
</protein>
<accession>A0A8H9IG37</accession>
<dbReference type="Proteomes" id="UP000608923">
    <property type="component" value="Unassembled WGS sequence"/>
</dbReference>
<comment type="caution">
    <text evidence="4">The sequence shown here is derived from an EMBL/GenBank/DDBJ whole genome shotgun (WGS) entry which is preliminary data.</text>
</comment>
<dbReference type="InterPro" id="IPR028081">
    <property type="entry name" value="Leu-bd"/>
</dbReference>
<dbReference type="AlphaFoldDB" id="A0A8H9IG37"/>
<dbReference type="CDD" id="cd20014">
    <property type="entry name" value="PBP1_RPA0668_benzoate-like"/>
    <property type="match status" value="1"/>
</dbReference>
<dbReference type="Pfam" id="PF13458">
    <property type="entry name" value="Peripla_BP_6"/>
    <property type="match status" value="1"/>
</dbReference>
<dbReference type="EMBL" id="BMZN01000002">
    <property type="protein sequence ID" value="GHC41673.1"/>
    <property type="molecule type" value="Genomic_DNA"/>
</dbReference>
<reference evidence="5" key="1">
    <citation type="journal article" date="2019" name="Int. J. Syst. Evol. Microbiol.">
        <title>The Global Catalogue of Microorganisms (GCM) 10K type strain sequencing project: providing services to taxonomists for standard genome sequencing and annotation.</title>
        <authorList>
            <consortium name="The Broad Institute Genomics Platform"/>
            <consortium name="The Broad Institute Genome Sequencing Center for Infectious Disease"/>
            <person name="Wu L."/>
            <person name="Ma J."/>
        </authorList>
    </citation>
    <scope>NUCLEOTIDE SEQUENCE [LARGE SCALE GENOMIC DNA]</scope>
    <source>
        <strain evidence="5">KCTC 42083</strain>
    </source>
</reference>
<evidence type="ECO:0000313" key="4">
    <source>
        <dbReference type="EMBL" id="GHC41673.1"/>
    </source>
</evidence>
<evidence type="ECO:0000259" key="3">
    <source>
        <dbReference type="Pfam" id="PF13458"/>
    </source>
</evidence>
<sequence>MTLSPTRAGRRQLLLAAAASPLLFGVPRLLRAQDGPLKIALLTSLSGPFASLGESMRAGLELMLQQCNYEMGGRKVQLLVEDDHGKPDEAIRKVRKLIERDKIDILGGVISANIALAIRDIVHDAQLPTFISNAAANGLAREAASPYVFRPTKTSWMLGHTGALWTFEHIEKSGGITLGSDYTAGREYIEDFANTYQEQGGTLGERIWTPLGTPDFAPILMNLAASNPKFVYTFLAGADAVRFHQQMQDYQLHGKIQIVGPGALFDQEDVITAVGDAALGGVSTFHQSPGAPAAQDFVAAYQASRGRLPGEASTSGYVTGQVIKAGLDAVKGDLSNKAAFKQALLDKPINTAFGPMAFDPRNNQSILDIYVNRVEKDTQGRPFNTVVHTYQRIQDPGPRS</sequence>
<dbReference type="InterPro" id="IPR028082">
    <property type="entry name" value="Peripla_BP_I"/>
</dbReference>
<keyword evidence="2" id="KW-0732">Signal</keyword>
<dbReference type="Gene3D" id="3.40.50.2300">
    <property type="match status" value="2"/>
</dbReference>
<dbReference type="PANTHER" id="PTHR30483">
    <property type="entry name" value="LEUCINE-SPECIFIC-BINDING PROTEIN"/>
    <property type="match status" value="1"/>
</dbReference>